<keyword evidence="2" id="KW-1185">Reference proteome</keyword>
<evidence type="ECO:0000313" key="2">
    <source>
        <dbReference type="Proteomes" id="UP000646484"/>
    </source>
</evidence>
<comment type="caution">
    <text evidence="1">The sequence shown here is derived from an EMBL/GenBank/DDBJ whole genome shotgun (WGS) entry which is preliminary data.</text>
</comment>
<dbReference type="RefSeq" id="WP_176555097.1">
    <property type="nucleotide sequence ID" value="NZ_JACOOH010000003.1"/>
</dbReference>
<name>A0ABR7D0W4_9BACT</name>
<reference evidence="1 2" key="1">
    <citation type="submission" date="2020-08" db="EMBL/GenBank/DDBJ databases">
        <title>Genome public.</title>
        <authorList>
            <person name="Liu C."/>
            <person name="Sun Q."/>
        </authorList>
    </citation>
    <scope>NUCLEOTIDE SEQUENCE [LARGE SCALE GENOMIC DNA]</scope>
    <source>
        <strain evidence="1 2">NSJ-56</strain>
    </source>
</reference>
<evidence type="ECO:0008006" key="3">
    <source>
        <dbReference type="Google" id="ProtNLM"/>
    </source>
</evidence>
<gene>
    <name evidence="1" type="ORF">H8S64_08620</name>
</gene>
<sequence length="55" mass="6180">MYMKKLFPCLKNIPCSGNGVWIRLPDGSIGKWNLSKANATCNSPKAKKELRTKKN</sequence>
<dbReference type="EMBL" id="JACOOH010000003">
    <property type="protein sequence ID" value="MBC5621160.1"/>
    <property type="molecule type" value="Genomic_DNA"/>
</dbReference>
<organism evidence="1 2">
    <name type="scientific">Butyricimonas hominis</name>
    <dbReference type="NCBI Taxonomy" id="2763032"/>
    <lineage>
        <taxon>Bacteria</taxon>
        <taxon>Pseudomonadati</taxon>
        <taxon>Bacteroidota</taxon>
        <taxon>Bacteroidia</taxon>
        <taxon>Bacteroidales</taxon>
        <taxon>Odoribacteraceae</taxon>
        <taxon>Butyricimonas</taxon>
    </lineage>
</organism>
<accession>A0ABR7D0W4</accession>
<evidence type="ECO:0000313" key="1">
    <source>
        <dbReference type="EMBL" id="MBC5621160.1"/>
    </source>
</evidence>
<proteinExistence type="predicted"/>
<protein>
    <recommendedName>
        <fullName evidence="3">DUF3873 domain-containing protein</fullName>
    </recommendedName>
</protein>
<dbReference type="Proteomes" id="UP000646484">
    <property type="component" value="Unassembled WGS sequence"/>
</dbReference>